<feature type="domain" description="Sigma-54 factor interaction" evidence="8">
    <location>
        <begin position="190"/>
        <end position="419"/>
    </location>
</feature>
<dbReference type="GO" id="GO:0005524">
    <property type="term" value="F:ATP binding"/>
    <property type="evidence" value="ECO:0007669"/>
    <property type="project" value="UniProtKB-KW"/>
</dbReference>
<evidence type="ECO:0000256" key="1">
    <source>
        <dbReference type="ARBA" id="ARBA00022741"/>
    </source>
</evidence>
<organism evidence="9 10">
    <name type="scientific">Desulfosarcina alkanivorans</name>
    <dbReference type="NCBI Taxonomy" id="571177"/>
    <lineage>
        <taxon>Bacteria</taxon>
        <taxon>Pseudomonadati</taxon>
        <taxon>Thermodesulfobacteriota</taxon>
        <taxon>Desulfobacteria</taxon>
        <taxon>Desulfobacterales</taxon>
        <taxon>Desulfosarcinaceae</taxon>
        <taxon>Desulfosarcina</taxon>
    </lineage>
</organism>
<proteinExistence type="predicted"/>
<sequence>MMNDLDYNFYRVLFEDLDPARLMKRFLELLLKIQNVERGSIWIREKDHFVCVESLGGPSQIDIIKGASIHADEKSIVGWVMENGRMTIAEGGKDPRHFKAFEKHMQLKSALILAFPLILRDGQVYGVVQIVDTSAGGSRLNLDDHYLRILKSIVDMGAIAINNALQHTDQIARNRKLEQTLREIRNRIQIIGQSASFLEAMKKVRDYARTDFPVLITGESGTGKDLVAMALHNLSSRKDKPFVVQNCSAIPETLLESELFGYKKGAFTGASDDKTGLLMAATGGTVFLDEIGDMSRLLQSRLLRVIQNKEIKPLGESNTHKIDIRIISATNKNLNEAVKEKTFREDLYYRLNVLPLHLPPLRERKNDIPLLLKYFIKRESLELGHFQKRISDEALSCLVDYRWPGNIRELENFVKYILSTVDGDMVGVTDLPDNYKHPAHRQLPGGESLPFADGAPSGQPADPAGRPDFPFTGLTWEALDKAYVRHLLEKNNWVVTRAARDAGMNRSTFDSRMKKLGIRK</sequence>
<dbReference type="InterPro" id="IPR003593">
    <property type="entry name" value="AAA+_ATPase"/>
</dbReference>
<evidence type="ECO:0000256" key="5">
    <source>
        <dbReference type="ARBA" id="ARBA00023163"/>
    </source>
</evidence>
<dbReference type="InterPro" id="IPR058031">
    <property type="entry name" value="AAA_lid_NorR"/>
</dbReference>
<keyword evidence="5" id="KW-0804">Transcription</keyword>
<reference evidence="9 10" key="1">
    <citation type="submission" date="2019-11" db="EMBL/GenBank/DDBJ databases">
        <title>Comparative genomics of hydrocarbon-degrading Desulfosarcina strains.</title>
        <authorList>
            <person name="Watanabe M."/>
            <person name="Kojima H."/>
            <person name="Fukui M."/>
        </authorList>
    </citation>
    <scope>NUCLEOTIDE SEQUENCE [LARGE SCALE GENOMIC DNA]</scope>
    <source>
        <strain evidence="9 10">PL12</strain>
    </source>
</reference>
<dbReference type="Pfam" id="PF25601">
    <property type="entry name" value="AAA_lid_14"/>
    <property type="match status" value="1"/>
</dbReference>
<dbReference type="Pfam" id="PF00158">
    <property type="entry name" value="Sigma54_activat"/>
    <property type="match status" value="1"/>
</dbReference>
<evidence type="ECO:0000256" key="7">
    <source>
        <dbReference type="SAM" id="MobiDB-lite"/>
    </source>
</evidence>
<dbReference type="PROSITE" id="PS00688">
    <property type="entry name" value="SIGMA54_INTERACT_3"/>
    <property type="match status" value="1"/>
</dbReference>
<dbReference type="EMBL" id="AP021874">
    <property type="protein sequence ID" value="BBO71901.1"/>
    <property type="molecule type" value="Genomic_DNA"/>
</dbReference>
<dbReference type="Pfam" id="PF13185">
    <property type="entry name" value="GAF_2"/>
    <property type="match status" value="1"/>
</dbReference>
<dbReference type="Gene3D" id="3.40.50.300">
    <property type="entry name" value="P-loop containing nucleotide triphosphate hydrolases"/>
    <property type="match status" value="1"/>
</dbReference>
<dbReference type="SUPFAM" id="SSF46689">
    <property type="entry name" value="Homeodomain-like"/>
    <property type="match status" value="1"/>
</dbReference>
<dbReference type="AlphaFoldDB" id="A0A5K7YXS8"/>
<dbReference type="InterPro" id="IPR025662">
    <property type="entry name" value="Sigma_54_int_dom_ATP-bd_1"/>
</dbReference>
<dbReference type="Gene3D" id="1.10.10.60">
    <property type="entry name" value="Homeodomain-like"/>
    <property type="match status" value="1"/>
</dbReference>
<gene>
    <name evidence="9" type="ORF">DSCA_58310</name>
</gene>
<dbReference type="InterPro" id="IPR003018">
    <property type="entry name" value="GAF"/>
</dbReference>
<dbReference type="SMART" id="SM00382">
    <property type="entry name" value="AAA"/>
    <property type="match status" value="1"/>
</dbReference>
<dbReference type="Proteomes" id="UP000427906">
    <property type="component" value="Chromosome"/>
</dbReference>
<accession>A0A5K7YXS8</accession>
<keyword evidence="10" id="KW-1185">Reference proteome</keyword>
<evidence type="ECO:0000256" key="2">
    <source>
        <dbReference type="ARBA" id="ARBA00022840"/>
    </source>
</evidence>
<keyword evidence="6" id="KW-0175">Coiled coil</keyword>
<dbReference type="PROSITE" id="PS00675">
    <property type="entry name" value="SIGMA54_INTERACT_1"/>
    <property type="match status" value="1"/>
</dbReference>
<keyword evidence="3" id="KW-0805">Transcription regulation</keyword>
<dbReference type="GO" id="GO:0043565">
    <property type="term" value="F:sequence-specific DNA binding"/>
    <property type="evidence" value="ECO:0007669"/>
    <property type="project" value="InterPro"/>
</dbReference>
<keyword evidence="4" id="KW-0238">DNA-binding</keyword>
<dbReference type="InterPro" id="IPR029016">
    <property type="entry name" value="GAF-like_dom_sf"/>
</dbReference>
<dbReference type="CDD" id="cd00009">
    <property type="entry name" value="AAA"/>
    <property type="match status" value="1"/>
</dbReference>
<dbReference type="Gene3D" id="1.10.8.60">
    <property type="match status" value="1"/>
</dbReference>
<dbReference type="PANTHER" id="PTHR32071:SF113">
    <property type="entry name" value="ALGINATE BIOSYNTHESIS TRANSCRIPTIONAL REGULATORY PROTEIN ALGB"/>
    <property type="match status" value="1"/>
</dbReference>
<dbReference type="InterPro" id="IPR002197">
    <property type="entry name" value="HTH_Fis"/>
</dbReference>
<dbReference type="PANTHER" id="PTHR32071">
    <property type="entry name" value="TRANSCRIPTIONAL REGULATORY PROTEIN"/>
    <property type="match status" value="1"/>
</dbReference>
<name>A0A5K7YXS8_9BACT</name>
<dbReference type="GO" id="GO:0006355">
    <property type="term" value="P:regulation of DNA-templated transcription"/>
    <property type="evidence" value="ECO:0007669"/>
    <property type="project" value="InterPro"/>
</dbReference>
<keyword evidence="1" id="KW-0547">Nucleotide-binding</keyword>
<dbReference type="KEGG" id="dalk:DSCA_58310"/>
<dbReference type="PROSITE" id="PS50045">
    <property type="entry name" value="SIGMA54_INTERACT_4"/>
    <property type="match status" value="1"/>
</dbReference>
<dbReference type="SUPFAM" id="SSF52540">
    <property type="entry name" value="P-loop containing nucleoside triphosphate hydrolases"/>
    <property type="match status" value="1"/>
</dbReference>
<dbReference type="InterPro" id="IPR027417">
    <property type="entry name" value="P-loop_NTPase"/>
</dbReference>
<keyword evidence="2" id="KW-0067">ATP-binding</keyword>
<feature type="region of interest" description="Disordered" evidence="7">
    <location>
        <begin position="436"/>
        <end position="466"/>
    </location>
</feature>
<evidence type="ECO:0000313" key="9">
    <source>
        <dbReference type="EMBL" id="BBO71901.1"/>
    </source>
</evidence>
<evidence type="ECO:0000256" key="6">
    <source>
        <dbReference type="SAM" id="Coils"/>
    </source>
</evidence>
<evidence type="ECO:0000256" key="4">
    <source>
        <dbReference type="ARBA" id="ARBA00023125"/>
    </source>
</evidence>
<feature type="coiled-coil region" evidence="6">
    <location>
        <begin position="167"/>
        <end position="194"/>
    </location>
</feature>
<evidence type="ECO:0000313" key="10">
    <source>
        <dbReference type="Proteomes" id="UP000427906"/>
    </source>
</evidence>
<dbReference type="Gene3D" id="3.30.450.40">
    <property type="match status" value="1"/>
</dbReference>
<dbReference type="Pfam" id="PF02954">
    <property type="entry name" value="HTH_8"/>
    <property type="match status" value="1"/>
</dbReference>
<protein>
    <recommendedName>
        <fullName evidence="8">Sigma-54 factor interaction domain-containing protein</fullName>
    </recommendedName>
</protein>
<dbReference type="FunFam" id="3.40.50.300:FF:000006">
    <property type="entry name" value="DNA-binding transcriptional regulator NtrC"/>
    <property type="match status" value="1"/>
</dbReference>
<dbReference type="InterPro" id="IPR025944">
    <property type="entry name" value="Sigma_54_int_dom_CS"/>
</dbReference>
<dbReference type="InterPro" id="IPR002078">
    <property type="entry name" value="Sigma_54_int"/>
</dbReference>
<dbReference type="RefSeq" id="WP_197904685.1">
    <property type="nucleotide sequence ID" value="NZ_AP021874.1"/>
</dbReference>
<evidence type="ECO:0000256" key="3">
    <source>
        <dbReference type="ARBA" id="ARBA00023015"/>
    </source>
</evidence>
<dbReference type="InterPro" id="IPR009057">
    <property type="entry name" value="Homeodomain-like_sf"/>
</dbReference>
<evidence type="ECO:0000259" key="8">
    <source>
        <dbReference type="PROSITE" id="PS50045"/>
    </source>
</evidence>
<dbReference type="SUPFAM" id="SSF55781">
    <property type="entry name" value="GAF domain-like"/>
    <property type="match status" value="1"/>
</dbReference>
<dbReference type="SMART" id="SM00065">
    <property type="entry name" value="GAF"/>
    <property type="match status" value="1"/>
</dbReference>